<dbReference type="PANTHER" id="PTHR32071">
    <property type="entry name" value="TRANSCRIPTIONAL REGULATORY PROTEIN"/>
    <property type="match status" value="1"/>
</dbReference>
<name>A0ABU2EDL3_9BURK</name>
<evidence type="ECO:0000313" key="6">
    <source>
        <dbReference type="EMBL" id="MDR8757987.1"/>
    </source>
</evidence>
<dbReference type="InterPro" id="IPR002078">
    <property type="entry name" value="Sigma_54_int"/>
</dbReference>
<keyword evidence="1" id="KW-0547">Nucleotide-binding</keyword>
<dbReference type="PROSITE" id="PS50045">
    <property type="entry name" value="SIGMA54_INTERACT_4"/>
    <property type="match status" value="1"/>
</dbReference>
<sequence length="165" mass="18091">MIDDGRFRQDLYYRISAFPIALPPLRERRGDVALLAESILRRIANARAGAGEAARRFVLTARARACLDAYAWPGNIRELRNVLERACLFADDGAIRVEHLPAELVAMAAAQPDRAAATSVLTDDELVRIASAFTGTRKALAERTGLSERTLYRRLKALGLGTRGG</sequence>
<dbReference type="Gene3D" id="1.10.8.60">
    <property type="match status" value="1"/>
</dbReference>
<dbReference type="EMBL" id="VJSY01000078">
    <property type="protein sequence ID" value="MDR8757987.1"/>
    <property type="molecule type" value="Genomic_DNA"/>
</dbReference>
<proteinExistence type="predicted"/>
<comment type="caution">
    <text evidence="6">The sequence shown here is derived from an EMBL/GenBank/DDBJ whole genome shotgun (WGS) entry which is preliminary data.</text>
</comment>
<dbReference type="Proteomes" id="UP001248067">
    <property type="component" value="Unassembled WGS sequence"/>
</dbReference>
<dbReference type="InterPro" id="IPR058031">
    <property type="entry name" value="AAA_lid_NorR"/>
</dbReference>
<protein>
    <submittedName>
        <fullName evidence="6">Nitrogen fixation protein VnfA</fullName>
    </submittedName>
</protein>
<dbReference type="PROSITE" id="PS00688">
    <property type="entry name" value="SIGMA54_INTERACT_3"/>
    <property type="match status" value="1"/>
</dbReference>
<gene>
    <name evidence="6" type="primary">vnfA</name>
    <name evidence="6" type="ORF">FEQ00_06448</name>
</gene>
<keyword evidence="3" id="KW-0805">Transcription regulation</keyword>
<feature type="domain" description="Sigma-54 factor interaction" evidence="5">
    <location>
        <begin position="1"/>
        <end position="88"/>
    </location>
</feature>
<keyword evidence="7" id="KW-1185">Reference proteome</keyword>
<dbReference type="InterPro" id="IPR025944">
    <property type="entry name" value="Sigma_54_int_dom_CS"/>
</dbReference>
<dbReference type="InterPro" id="IPR027417">
    <property type="entry name" value="P-loop_NTPase"/>
</dbReference>
<keyword evidence="4" id="KW-0804">Transcription</keyword>
<evidence type="ECO:0000256" key="2">
    <source>
        <dbReference type="ARBA" id="ARBA00022840"/>
    </source>
</evidence>
<dbReference type="Pfam" id="PF25601">
    <property type="entry name" value="AAA_lid_14"/>
    <property type="match status" value="1"/>
</dbReference>
<evidence type="ECO:0000313" key="7">
    <source>
        <dbReference type="Proteomes" id="UP001248067"/>
    </source>
</evidence>
<dbReference type="SUPFAM" id="SSF52540">
    <property type="entry name" value="P-loop containing nucleoside triphosphate hydrolases"/>
    <property type="match status" value="1"/>
</dbReference>
<evidence type="ECO:0000259" key="5">
    <source>
        <dbReference type="PROSITE" id="PS50045"/>
    </source>
</evidence>
<organism evidence="6 7">
    <name type="scientific">Burkholderia pseudomultivorans</name>
    <dbReference type="NCBI Taxonomy" id="1207504"/>
    <lineage>
        <taxon>Bacteria</taxon>
        <taxon>Pseudomonadati</taxon>
        <taxon>Pseudomonadota</taxon>
        <taxon>Betaproteobacteria</taxon>
        <taxon>Burkholderiales</taxon>
        <taxon>Burkholderiaceae</taxon>
        <taxon>Burkholderia</taxon>
        <taxon>Burkholderia cepacia complex</taxon>
    </lineage>
</organism>
<evidence type="ECO:0000256" key="4">
    <source>
        <dbReference type="ARBA" id="ARBA00023163"/>
    </source>
</evidence>
<keyword evidence="2" id="KW-0067">ATP-binding</keyword>
<reference evidence="6 7" key="1">
    <citation type="submission" date="2019-06" db="EMBL/GenBank/DDBJ databases">
        <title>Evolution of Burkholderia multivorans in the lungs of Cystic Fibrosis patients.</title>
        <authorList>
            <person name="Moreira L.M."/>
        </authorList>
    </citation>
    <scope>NUCLEOTIDE SEQUENCE [LARGE SCALE GENOMIC DNA]</scope>
    <source>
        <strain evidence="6 7">VC13239</strain>
    </source>
</reference>
<evidence type="ECO:0000256" key="3">
    <source>
        <dbReference type="ARBA" id="ARBA00023015"/>
    </source>
</evidence>
<evidence type="ECO:0000256" key="1">
    <source>
        <dbReference type="ARBA" id="ARBA00022741"/>
    </source>
</evidence>
<accession>A0ABU2EDL3</accession>